<dbReference type="Gene3D" id="3.40.1580.10">
    <property type="entry name" value="SMI1/KNR4-like"/>
    <property type="match status" value="1"/>
</dbReference>
<evidence type="ECO:0000313" key="3">
    <source>
        <dbReference type="Proteomes" id="UP000323732"/>
    </source>
</evidence>
<dbReference type="Proteomes" id="UP000323732">
    <property type="component" value="Unassembled WGS sequence"/>
</dbReference>
<evidence type="ECO:0000313" key="2">
    <source>
        <dbReference type="EMBL" id="TYS61872.1"/>
    </source>
</evidence>
<gene>
    <name evidence="2" type="ORF">FZD47_17405</name>
</gene>
<evidence type="ECO:0000259" key="1">
    <source>
        <dbReference type="SMART" id="SM00860"/>
    </source>
</evidence>
<reference evidence="2 3" key="1">
    <citation type="submission" date="2019-08" db="EMBL/GenBank/DDBJ databases">
        <title>Bacillus genomes from the desert of Cuatro Cienegas, Coahuila.</title>
        <authorList>
            <person name="Olmedo-Alvarez G."/>
        </authorList>
    </citation>
    <scope>NUCLEOTIDE SEQUENCE [LARGE SCALE GENOMIC DNA]</scope>
    <source>
        <strain evidence="2 3">CH37_1T</strain>
    </source>
</reference>
<dbReference type="Pfam" id="PF14568">
    <property type="entry name" value="SUKH_6"/>
    <property type="match status" value="1"/>
</dbReference>
<proteinExistence type="predicted"/>
<dbReference type="AlphaFoldDB" id="A0A5D4SIF3"/>
<protein>
    <submittedName>
        <fullName evidence="2">SMI1/KNR4 family protein</fullName>
    </submittedName>
</protein>
<dbReference type="InterPro" id="IPR018958">
    <property type="entry name" value="Knr4/Smi1-like_dom"/>
</dbReference>
<dbReference type="InterPro" id="IPR037883">
    <property type="entry name" value="Knr4/Smi1-like_sf"/>
</dbReference>
<sequence length="275" mass="32171">MLKLQLWDDELADNYLGELHEETLQKVQRELQVDLPESYINLMKKRNGFYLAKKYYPTTIPNSWANNSVYVNDLYGIGEKSGIIDSIYLRQEWGIRSKKLIIISAEPPAFICLDYRRRKNPIVTFVDVEANQEIILAKNFEEFINGLVEEIKELEVESCEDTLLTPQQKEDYYSKIDHVILKGKPAEVDRVFVKILSTNNELIRYMIEKMRYHEKPKVQFYLMTFLSECAEGNNQGIVEDDYLLEVLNEISNSKNQDAKGLALYSLNKFNKRFGI</sequence>
<name>A0A5D4SIF3_9BACI</name>
<dbReference type="EMBL" id="VTES01000005">
    <property type="protein sequence ID" value="TYS61872.1"/>
    <property type="molecule type" value="Genomic_DNA"/>
</dbReference>
<dbReference type="SMART" id="SM00860">
    <property type="entry name" value="SMI1_KNR4"/>
    <property type="match status" value="1"/>
</dbReference>
<feature type="domain" description="Knr4/Smi1-like" evidence="1">
    <location>
        <begin position="18"/>
        <end position="146"/>
    </location>
</feature>
<accession>A0A5D4SIF3</accession>
<dbReference type="SUPFAM" id="SSF160631">
    <property type="entry name" value="SMI1/KNR4-like"/>
    <property type="match status" value="1"/>
</dbReference>
<organism evidence="2 3">
    <name type="scientific">Bacillus infantis</name>
    <dbReference type="NCBI Taxonomy" id="324767"/>
    <lineage>
        <taxon>Bacteria</taxon>
        <taxon>Bacillati</taxon>
        <taxon>Bacillota</taxon>
        <taxon>Bacilli</taxon>
        <taxon>Bacillales</taxon>
        <taxon>Bacillaceae</taxon>
        <taxon>Bacillus</taxon>
    </lineage>
</organism>
<comment type="caution">
    <text evidence="2">The sequence shown here is derived from an EMBL/GenBank/DDBJ whole genome shotgun (WGS) entry which is preliminary data.</text>
</comment>